<comment type="caution">
    <text evidence="1">The sequence shown here is derived from an EMBL/GenBank/DDBJ whole genome shotgun (WGS) entry which is preliminary data.</text>
</comment>
<dbReference type="RefSeq" id="WP_068169188.1">
    <property type="nucleotide sequence ID" value="NZ_BAQB01000005.1"/>
</dbReference>
<evidence type="ECO:0000313" key="2">
    <source>
        <dbReference type="Proteomes" id="UP001062443"/>
    </source>
</evidence>
<dbReference type="InterPro" id="IPR029044">
    <property type="entry name" value="Nucleotide-diphossugar_trans"/>
</dbReference>
<organism evidence="1 2">
    <name type="scientific">Neokomagataea tanensis NBRC 106556</name>
    <dbReference type="NCBI Taxonomy" id="1223519"/>
    <lineage>
        <taxon>Bacteria</taxon>
        <taxon>Pseudomonadati</taxon>
        <taxon>Pseudomonadota</taxon>
        <taxon>Alphaproteobacteria</taxon>
        <taxon>Acetobacterales</taxon>
        <taxon>Acetobacteraceae</taxon>
        <taxon>Neokomagataea</taxon>
    </lineage>
</organism>
<evidence type="ECO:0008006" key="3">
    <source>
        <dbReference type="Google" id="ProtNLM"/>
    </source>
</evidence>
<dbReference type="Proteomes" id="UP001062443">
    <property type="component" value="Unassembled WGS sequence"/>
</dbReference>
<evidence type="ECO:0000313" key="1">
    <source>
        <dbReference type="EMBL" id="GBR44698.1"/>
    </source>
</evidence>
<name>A0ABQ0QH59_9PROT</name>
<keyword evidence="2" id="KW-1185">Reference proteome</keyword>
<reference evidence="1" key="1">
    <citation type="submission" date="2013-04" db="EMBL/GenBank/DDBJ databases">
        <title>The genome sequencing project of 58 acetic acid bacteria.</title>
        <authorList>
            <person name="Okamoto-Kainuma A."/>
            <person name="Ishikawa M."/>
            <person name="Umino S."/>
            <person name="Koizumi Y."/>
            <person name="Shiwa Y."/>
            <person name="Yoshikawa H."/>
            <person name="Matsutani M."/>
            <person name="Matsushita K."/>
        </authorList>
    </citation>
    <scope>NUCLEOTIDE SEQUENCE</scope>
    <source>
        <strain evidence="1">NBRC 106556</strain>
    </source>
</reference>
<proteinExistence type="predicted"/>
<dbReference type="SUPFAM" id="SSF53448">
    <property type="entry name" value="Nucleotide-diphospho-sugar transferases"/>
    <property type="match status" value="1"/>
</dbReference>
<dbReference type="EMBL" id="BAQB01000005">
    <property type="protein sequence ID" value="GBR44698.1"/>
    <property type="molecule type" value="Genomic_DNA"/>
</dbReference>
<accession>A0ABQ0QH59</accession>
<gene>
    <name evidence="1" type="ORF">AA106556_0510</name>
</gene>
<protein>
    <recommendedName>
        <fullName evidence="3">Glycosyltransferase 2-like domain-containing protein</fullName>
    </recommendedName>
</protein>
<sequence length="463" mass="51296">MLRTAAILFVHNDLETLGWWLAHHAAIGFSTLIVCDDHSTDGTSTLLESAAAFHDIRIHTSDRSLASPAQRRQKFERTVITDAESKFDWLLCLAVDEFLHLEHASSVEEFLSHPLSPPALNWCIFGSNGHHVHAPFSPIERFTRHASEDFPDHRITRRFIGPNKHAALPDPFSTPHTPPNWAHGRILHFACGDRDTFCKRMNTPAPTNEHDAAWEHFNQNTHEWLAGQHLLPRTRAIHAAIDQARLAELHYRLTQATTNDPTDLTERLSVALPQETAPPIAVQHFVIGDTSRLVLNTTTNELQAVPKERLAHDRHIPLILSVEKPSPHTGIAPAILTTERPNNQAFLSLNGVASLLAYIPLSIDTRARQITSPVTQTPVTFPIAEQSLSKVQPSIEHTQRLTAYHELTAHGHTLAALLHGIAQQDITDASALGCAIALLPTIEANRLSQAFPGLIPASIMPLH</sequence>
<dbReference type="Pfam" id="PF13704">
    <property type="entry name" value="Glyco_tranf_2_4"/>
    <property type="match status" value="1"/>
</dbReference>